<evidence type="ECO:0000259" key="1">
    <source>
        <dbReference type="Pfam" id="PF12872"/>
    </source>
</evidence>
<organism evidence="2 3">
    <name type="scientific">Octadecabacter temperatus</name>
    <dbReference type="NCBI Taxonomy" id="1458307"/>
    <lineage>
        <taxon>Bacteria</taxon>
        <taxon>Pseudomonadati</taxon>
        <taxon>Pseudomonadota</taxon>
        <taxon>Alphaproteobacteria</taxon>
        <taxon>Rhodobacterales</taxon>
        <taxon>Roseobacteraceae</taxon>
        <taxon>Octadecabacter</taxon>
    </lineage>
</organism>
<dbReference type="Proteomes" id="UP000067444">
    <property type="component" value="Chromosome"/>
</dbReference>
<keyword evidence="3" id="KW-1185">Reference proteome</keyword>
<sequence>MTMSNDDELRTLQQDVQRLLGRCMFRLQQYERLIKAMLAEHKLSGPMDALEQARSAQFDRTATKTLGTVVGELLGSYVVAGENSSNDEAKTNSPENVNWFAMQIKLVLPAAEFVQVESELRELVRLRNNLVHHFTDQNDIWSSDGCRGAQEKLISAYTLIDRHFGQLKQWADTMVKARQAMSEVLQSEAIIDFFDNGNSPDGKVNWEASDIVSALREAFYALAVDGWASVTEAGSWVAKRYPEQLPAKYGCGSWRQVVHETPVLEIRRLERDGHLTPCYREKVSVEKSS</sequence>
<name>A0A0K0Y7U0_9RHOB</name>
<dbReference type="InterPro" id="IPR041966">
    <property type="entry name" value="LOTUS-like"/>
</dbReference>
<feature type="domain" description="HTH OST-type" evidence="1">
    <location>
        <begin position="205"/>
        <end position="271"/>
    </location>
</feature>
<proteinExistence type="predicted"/>
<dbReference type="InterPro" id="IPR025605">
    <property type="entry name" value="OST-HTH/LOTUS_dom"/>
</dbReference>
<dbReference type="RefSeq" id="WP_234967387.1">
    <property type="nucleotide sequence ID" value="NZ_CP012160.1"/>
</dbReference>
<dbReference type="KEGG" id="otm:OSB_25000"/>
<dbReference type="Gene3D" id="3.30.420.610">
    <property type="entry name" value="LOTUS domain-like"/>
    <property type="match status" value="1"/>
</dbReference>
<reference evidence="2 3" key="1">
    <citation type="journal article" date="2015" name="Genome Announc.">
        <title>Closed Genome Sequence of Octadecabacter temperatus SB1, the First Mesophilic Species of the Genus Octadecabacter.</title>
        <authorList>
            <person name="Voget S."/>
            <person name="Billerbeck S."/>
            <person name="Simon M."/>
            <person name="Daniel R."/>
        </authorList>
    </citation>
    <scope>NUCLEOTIDE SEQUENCE [LARGE SCALE GENOMIC DNA]</scope>
    <source>
        <strain evidence="2 3">SB1</strain>
    </source>
</reference>
<dbReference type="Pfam" id="PF12872">
    <property type="entry name" value="OST-HTH"/>
    <property type="match status" value="1"/>
</dbReference>
<evidence type="ECO:0000313" key="3">
    <source>
        <dbReference type="Proteomes" id="UP000067444"/>
    </source>
</evidence>
<dbReference type="CDD" id="cd10146">
    <property type="entry name" value="LabA_like_C"/>
    <property type="match status" value="1"/>
</dbReference>
<dbReference type="EMBL" id="CP012160">
    <property type="protein sequence ID" value="AKS47033.1"/>
    <property type="molecule type" value="Genomic_DNA"/>
</dbReference>
<dbReference type="AlphaFoldDB" id="A0A0K0Y7U0"/>
<evidence type="ECO:0000313" key="2">
    <source>
        <dbReference type="EMBL" id="AKS47033.1"/>
    </source>
</evidence>
<accession>A0A0K0Y7U0</accession>
<protein>
    <submittedName>
        <fullName evidence="2">OST-HTH/LOTUS domain protein</fullName>
    </submittedName>
</protein>
<gene>
    <name evidence="2" type="ORF">OSB_25000</name>
</gene>
<dbReference type="PATRIC" id="fig|1458307.3.peg.2525"/>